<evidence type="ECO:0000313" key="4">
    <source>
        <dbReference type="Proteomes" id="UP001333818"/>
    </source>
</evidence>
<reference evidence="3" key="1">
    <citation type="submission" date="2024-01" db="EMBL/GenBank/DDBJ databases">
        <title>Bank of Algae and Cyanobacteria of the Azores (BACA) strain genomes.</title>
        <authorList>
            <person name="Luz R."/>
            <person name="Cordeiro R."/>
            <person name="Fonseca A."/>
            <person name="Goncalves V."/>
        </authorList>
    </citation>
    <scope>NUCLEOTIDE SEQUENCE</scope>
    <source>
        <strain evidence="3">BACA0141</strain>
    </source>
</reference>
<dbReference type="Proteomes" id="UP001333818">
    <property type="component" value="Unassembled WGS sequence"/>
</dbReference>
<dbReference type="InterPro" id="IPR025295">
    <property type="entry name" value="eCIS_core_dom"/>
</dbReference>
<name>A0AAW9PWM1_9CYAN</name>
<evidence type="ECO:0000256" key="1">
    <source>
        <dbReference type="SAM" id="MobiDB-lite"/>
    </source>
</evidence>
<feature type="region of interest" description="Disordered" evidence="1">
    <location>
        <begin position="136"/>
        <end position="195"/>
    </location>
</feature>
<dbReference type="EMBL" id="JAZBJZ010000131">
    <property type="protein sequence ID" value="MEE3719405.1"/>
    <property type="molecule type" value="Genomic_DNA"/>
</dbReference>
<feature type="compositionally biased region" description="Basic and acidic residues" evidence="1">
    <location>
        <begin position="478"/>
        <end position="492"/>
    </location>
</feature>
<feature type="non-terminal residue" evidence="3">
    <location>
        <position position="492"/>
    </location>
</feature>
<dbReference type="AlphaFoldDB" id="A0AAW9PWM1"/>
<accession>A0AAW9PWM1</accession>
<feature type="compositionally biased region" description="Acidic residues" evidence="1">
    <location>
        <begin position="463"/>
        <end position="477"/>
    </location>
</feature>
<organism evidence="3 4">
    <name type="scientific">Tumidithrix elongata BACA0141</name>
    <dbReference type="NCBI Taxonomy" id="2716417"/>
    <lineage>
        <taxon>Bacteria</taxon>
        <taxon>Bacillati</taxon>
        <taxon>Cyanobacteriota</taxon>
        <taxon>Cyanophyceae</taxon>
        <taxon>Pseudanabaenales</taxon>
        <taxon>Pseudanabaenaceae</taxon>
        <taxon>Tumidithrix</taxon>
        <taxon>Tumidithrix elongata</taxon>
    </lineage>
</organism>
<evidence type="ECO:0000259" key="2">
    <source>
        <dbReference type="Pfam" id="PF13699"/>
    </source>
</evidence>
<gene>
    <name evidence="3" type="ORF">V2H45_21925</name>
</gene>
<feature type="compositionally biased region" description="Basic and acidic residues" evidence="1">
    <location>
        <begin position="417"/>
        <end position="440"/>
    </location>
</feature>
<feature type="region of interest" description="Disordered" evidence="1">
    <location>
        <begin position="1"/>
        <end position="78"/>
    </location>
</feature>
<protein>
    <submittedName>
        <fullName evidence="3">DUF4157 domain-containing protein</fullName>
    </submittedName>
</protein>
<comment type="caution">
    <text evidence="3">The sequence shown here is derived from an EMBL/GenBank/DDBJ whole genome shotgun (WGS) entry which is preliminary data.</text>
</comment>
<feature type="compositionally biased region" description="Basic and acidic residues" evidence="1">
    <location>
        <begin position="46"/>
        <end position="63"/>
    </location>
</feature>
<proteinExistence type="predicted"/>
<sequence length="492" mass="53804">MREYENKPAPKTSLVPHSINLQTRPFAPPQTQNADSPKPQDSTDAADERQQLDKLNHQKDLYIKGDYFPSDNNRGSTERVMQQKHQEMVQRYKENQAKTIQAKLANGAVGDKYEQEADRVADGVAQKINATEGVQRQEEAVQTKPLESVQRVESLKEEEELQMKPMLQRREAISGGESSEELESTIKQTKGGGQPLDKHLQLKMGHAMGMDFSVVRIHSDARSDLLSRAIQAKAFTTGQDVFFQQGAYDPSSQDGQELIAHELTHVVQQNGNTIQKKPKNVNNAATNDHASFLSMVNELAGESDNAEDKAAGAATNDHASFLSMVNELAGDSDNAEHKTDGAAKFDSFLSMVNELAGDSDNAEDKAAGAATNDHASFLSMVNELVGDSDNAEDKTDGAAKFASFLSMVNELAGDSDNAEHKTVENDKSVEEEDGGKSDTHSEEDEGKEDTKEEDDGGKSDTHSEEDEGKEDTKEEDDGGKSDTHSEEDEGKE</sequence>
<evidence type="ECO:0000313" key="3">
    <source>
        <dbReference type="EMBL" id="MEE3719405.1"/>
    </source>
</evidence>
<feature type="compositionally biased region" description="Polar residues" evidence="1">
    <location>
        <begin position="19"/>
        <end position="43"/>
    </location>
</feature>
<dbReference type="RefSeq" id="WP_330485841.1">
    <property type="nucleotide sequence ID" value="NZ_JAZBJZ010000131.1"/>
</dbReference>
<feature type="compositionally biased region" description="Acidic residues" evidence="1">
    <location>
        <begin position="441"/>
        <end position="455"/>
    </location>
</feature>
<keyword evidence="4" id="KW-1185">Reference proteome</keyword>
<dbReference type="Pfam" id="PF13699">
    <property type="entry name" value="eCIS_core"/>
    <property type="match status" value="1"/>
</dbReference>
<feature type="region of interest" description="Disordered" evidence="1">
    <location>
        <begin position="413"/>
        <end position="492"/>
    </location>
</feature>
<feature type="domain" description="eCIS core" evidence="2">
    <location>
        <begin position="195"/>
        <end position="272"/>
    </location>
</feature>